<gene>
    <name evidence="3" type="ORF">U7230_14065</name>
</gene>
<dbReference type="NCBIfam" id="TIGR01891">
    <property type="entry name" value="amidohydrolases"/>
    <property type="match status" value="1"/>
</dbReference>
<dbReference type="InterPro" id="IPR036264">
    <property type="entry name" value="Bact_exopeptidase_dim_dom"/>
</dbReference>
<dbReference type="SUPFAM" id="SSF53187">
    <property type="entry name" value="Zn-dependent exopeptidases"/>
    <property type="match status" value="1"/>
</dbReference>
<reference evidence="3 4" key="1">
    <citation type="journal article" date="2024" name="Front. Microbiol.">
        <title>Novel thermophilic genera Geochorda gen. nov. and Carboxydochorda gen. nov. from the deep terrestrial subsurface reveal the ecophysiological diversity in the class Limnochordia.</title>
        <authorList>
            <person name="Karnachuk O.V."/>
            <person name="Lukina A.P."/>
            <person name="Avakyan M.R."/>
            <person name="Kadnikov V.V."/>
            <person name="Begmatov S."/>
            <person name="Beletsky A.V."/>
            <person name="Vlasova K.G."/>
            <person name="Novikov A.A."/>
            <person name="Shcherbakova V.A."/>
            <person name="Mardanov A.V."/>
            <person name="Ravin N.V."/>
        </authorList>
    </citation>
    <scope>NUCLEOTIDE SEQUENCE [LARGE SCALE GENOMIC DNA]</scope>
    <source>
        <strain evidence="3 4">L945</strain>
    </source>
</reference>
<evidence type="ECO:0000256" key="1">
    <source>
        <dbReference type="PIRNR" id="PIRNR037226"/>
    </source>
</evidence>
<dbReference type="PIRSF" id="PIRSF037226">
    <property type="entry name" value="Amidohydrolase_ACY1L2_prd"/>
    <property type="match status" value="1"/>
</dbReference>
<dbReference type="Pfam" id="PF01546">
    <property type="entry name" value="Peptidase_M20"/>
    <property type="match status" value="1"/>
</dbReference>
<dbReference type="InterPro" id="IPR017144">
    <property type="entry name" value="Xaa-Arg_dipeptidase"/>
</dbReference>
<dbReference type="SUPFAM" id="SSF55031">
    <property type="entry name" value="Bacterial exopeptidase dimerisation domain"/>
    <property type="match status" value="1"/>
</dbReference>
<dbReference type="Pfam" id="PF07687">
    <property type="entry name" value="M20_dimer"/>
    <property type="match status" value="1"/>
</dbReference>
<dbReference type="RefSeq" id="WP_324716461.1">
    <property type="nucleotide sequence ID" value="NZ_CP141615.1"/>
</dbReference>
<proteinExistence type="inferred from homology"/>
<dbReference type="EMBL" id="CP141615">
    <property type="protein sequence ID" value="WRP17189.1"/>
    <property type="molecule type" value="Genomic_DNA"/>
</dbReference>
<feature type="domain" description="Peptidase M20 dimerisation" evidence="2">
    <location>
        <begin position="172"/>
        <end position="252"/>
    </location>
</feature>
<evidence type="ECO:0000313" key="4">
    <source>
        <dbReference type="Proteomes" id="UP001332192"/>
    </source>
</evidence>
<sequence>MERPRYRQDVLDSVGRRAATLVALSRWLHEHPELGNEEHRAAARLTELLEREGFTVERGVAGLATAFRAAFRGGAGPTVAFLAEYDALPELGHACGHNLIAASCVGAALVLRDLGPALPGTVVVMGCPAEETSGGKIPLLEAGAFAGVDVAMSVHPGGRNSIGGSSLASHPVELEFFGKASHAAAAPDQGINALQALVLALQAIWALRSQLRDDVRLPGIILDGGKAPNVVPDYARARLSVRAADAAYLEQVVVPRIRAAAEGAALATGASVRVRHYEPLYEELWQNDALSQVFRRHLESLGRSVQQLAPWERAGSTDVGNVSHAIPTIHPTIAVASPGVPAHTREFAEACGTEAGEQGMLDAARAMALTALEWMHDAELRDQVRLEHERRRQSSGGTPR</sequence>
<accession>A0ABZ1BWX5</accession>
<keyword evidence="4" id="KW-1185">Reference proteome</keyword>
<dbReference type="PANTHER" id="PTHR30575">
    <property type="entry name" value="PEPTIDASE M20"/>
    <property type="match status" value="1"/>
</dbReference>
<evidence type="ECO:0000259" key="2">
    <source>
        <dbReference type="Pfam" id="PF07687"/>
    </source>
</evidence>
<dbReference type="InterPro" id="IPR017439">
    <property type="entry name" value="Amidohydrolase"/>
</dbReference>
<protein>
    <recommendedName>
        <fullName evidence="1">Peptidase M20 domain-containing protein 2</fullName>
    </recommendedName>
</protein>
<dbReference type="CDD" id="cd03887">
    <property type="entry name" value="M20_Acy1L2"/>
    <property type="match status" value="1"/>
</dbReference>
<organism evidence="3 4">
    <name type="scientific">Carboxydichorda subterranea</name>
    <dbReference type="NCBI Taxonomy" id="3109565"/>
    <lineage>
        <taxon>Bacteria</taxon>
        <taxon>Bacillati</taxon>
        <taxon>Bacillota</taxon>
        <taxon>Limnochordia</taxon>
        <taxon>Limnochordales</taxon>
        <taxon>Geochordaceae</taxon>
        <taxon>Carboxydichorda</taxon>
    </lineage>
</organism>
<name>A0ABZ1BWX5_9FIRM</name>
<dbReference type="Gene3D" id="3.30.70.360">
    <property type="match status" value="1"/>
</dbReference>
<dbReference type="InterPro" id="IPR052030">
    <property type="entry name" value="Peptidase_M20/M20A_hydrolases"/>
</dbReference>
<dbReference type="Proteomes" id="UP001332192">
    <property type="component" value="Chromosome"/>
</dbReference>
<dbReference type="PANTHER" id="PTHR30575:SF0">
    <property type="entry name" value="XAA-ARG DIPEPTIDASE"/>
    <property type="match status" value="1"/>
</dbReference>
<comment type="similarity">
    <text evidence="1">Belongs to the peptidase M20A family.</text>
</comment>
<dbReference type="InterPro" id="IPR002933">
    <property type="entry name" value="Peptidase_M20"/>
</dbReference>
<dbReference type="Gene3D" id="3.40.630.10">
    <property type="entry name" value="Zn peptidases"/>
    <property type="match status" value="1"/>
</dbReference>
<evidence type="ECO:0000313" key="3">
    <source>
        <dbReference type="EMBL" id="WRP17189.1"/>
    </source>
</evidence>
<dbReference type="InterPro" id="IPR011650">
    <property type="entry name" value="Peptidase_M20_dimer"/>
</dbReference>